<keyword evidence="7" id="KW-0249">Electron transport</keyword>
<evidence type="ECO:0000256" key="6">
    <source>
        <dbReference type="ARBA" id="ARBA00023136"/>
    </source>
</evidence>
<keyword evidence="7" id="KW-0349">Heme</keyword>
<dbReference type="GO" id="GO:0016679">
    <property type="term" value="F:oxidoreductase activity, acting on diphenols and related substances as donors"/>
    <property type="evidence" value="ECO:0007669"/>
    <property type="project" value="TreeGrafter"/>
</dbReference>
<keyword evidence="7" id="KW-1003">Cell membrane</keyword>
<dbReference type="Pfam" id="PF01794">
    <property type="entry name" value="Ferric_reduct"/>
    <property type="match status" value="1"/>
</dbReference>
<dbReference type="RefSeq" id="WP_108621225.1">
    <property type="nucleotide sequence ID" value="NZ_CP028901.1"/>
</dbReference>
<comment type="subcellular location">
    <subcellularLocation>
        <location evidence="7">Cell membrane</location>
        <topology evidence="7">Multi-pass membrane protein</topology>
    </subcellularLocation>
    <subcellularLocation>
        <location evidence="1">Membrane</location>
        <topology evidence="1">Multi-pass membrane protein</topology>
    </subcellularLocation>
</comment>
<evidence type="ECO:0000313" key="10">
    <source>
        <dbReference type="Proteomes" id="UP000244571"/>
    </source>
</evidence>
<keyword evidence="6 7" id="KW-0472">Membrane</keyword>
<dbReference type="OrthoDB" id="9788328at2"/>
<keyword evidence="7" id="KW-0285">Flavoprotein</keyword>
<keyword evidence="2 7" id="KW-0813">Transport</keyword>
<keyword evidence="10" id="KW-1185">Reference proteome</keyword>
<evidence type="ECO:0000256" key="5">
    <source>
        <dbReference type="ARBA" id="ARBA00023004"/>
    </source>
</evidence>
<proteinExistence type="inferred from homology"/>
<dbReference type="GO" id="GO:0010181">
    <property type="term" value="F:FMN binding"/>
    <property type="evidence" value="ECO:0007669"/>
    <property type="project" value="UniProtKB-UniRule"/>
</dbReference>
<dbReference type="EMBL" id="CP028901">
    <property type="protein sequence ID" value="AWB33796.1"/>
    <property type="molecule type" value="Genomic_DNA"/>
</dbReference>
<evidence type="ECO:0000256" key="7">
    <source>
        <dbReference type="HAMAP-Rule" id="MF_01207"/>
    </source>
</evidence>
<evidence type="ECO:0000256" key="3">
    <source>
        <dbReference type="ARBA" id="ARBA00022692"/>
    </source>
</evidence>
<feature type="transmembrane region" description="Helical" evidence="7">
    <location>
        <begin position="12"/>
        <end position="32"/>
    </location>
</feature>
<sequence length="208" mass="23778">MIRSNRLSANQVDAWKPWLLVVCGYPVIRWLYLGWTDGLTANPVEFLTRSSGTWALVALLLTLAVTPVQVALGEPALVRLRRMLGLTAFFYATLHMLSWAGWEHAFGLSGMWNDILERPFVAFGSVAFLIFTILAATSNQWAMKRLNKRWKSLHQWIYGATLAIILHYWLHKAGKNDYADVMVYGAIAVALLAWRVLRKIQYRRRSQA</sequence>
<evidence type="ECO:0000259" key="8">
    <source>
        <dbReference type="Pfam" id="PF01794"/>
    </source>
</evidence>
<comment type="cofactor">
    <cofactor evidence="7">
        <name>heme b</name>
        <dbReference type="ChEBI" id="CHEBI:60344"/>
    </cofactor>
    <text evidence="7">Binds 1 heme b (iron(II)-protoporphyrin IX) group per subunit.</text>
</comment>
<evidence type="ECO:0000313" key="9">
    <source>
        <dbReference type="EMBL" id="AWB33796.1"/>
    </source>
</evidence>
<keyword evidence="5 7" id="KW-0408">Iron</keyword>
<keyword evidence="7" id="KW-0479">Metal-binding</keyword>
<dbReference type="KEGG" id="boz:DBV39_08840"/>
<dbReference type="PANTHER" id="PTHR36964:SF1">
    <property type="entry name" value="PROTEIN-METHIONINE-SULFOXIDE REDUCTASE HEME-BINDING SUBUNIT MSRQ"/>
    <property type="match status" value="1"/>
</dbReference>
<evidence type="ECO:0000256" key="2">
    <source>
        <dbReference type="ARBA" id="ARBA00022448"/>
    </source>
</evidence>
<dbReference type="GO" id="GO:0030091">
    <property type="term" value="P:protein repair"/>
    <property type="evidence" value="ECO:0007669"/>
    <property type="project" value="UniProtKB-UniRule"/>
</dbReference>
<evidence type="ECO:0000256" key="1">
    <source>
        <dbReference type="ARBA" id="ARBA00004141"/>
    </source>
</evidence>
<dbReference type="InterPro" id="IPR022837">
    <property type="entry name" value="MsrQ-like"/>
</dbReference>
<dbReference type="GO" id="GO:0020037">
    <property type="term" value="F:heme binding"/>
    <property type="evidence" value="ECO:0007669"/>
    <property type="project" value="UniProtKB-UniRule"/>
</dbReference>
<accession>A0A2R4XJ00</accession>
<dbReference type="GO" id="GO:0009055">
    <property type="term" value="F:electron transfer activity"/>
    <property type="evidence" value="ECO:0007669"/>
    <property type="project" value="UniProtKB-UniRule"/>
</dbReference>
<dbReference type="GO" id="GO:0046872">
    <property type="term" value="F:metal ion binding"/>
    <property type="evidence" value="ECO:0007669"/>
    <property type="project" value="UniProtKB-KW"/>
</dbReference>
<keyword evidence="7" id="KW-0288">FMN</keyword>
<feature type="transmembrane region" description="Helical" evidence="7">
    <location>
        <begin position="122"/>
        <end position="141"/>
    </location>
</feature>
<feature type="transmembrane region" description="Helical" evidence="7">
    <location>
        <begin position="52"/>
        <end position="72"/>
    </location>
</feature>
<gene>
    <name evidence="7" type="primary">msrQ</name>
    <name evidence="9" type="ORF">DBV39_08840</name>
</gene>
<feature type="transmembrane region" description="Helical" evidence="7">
    <location>
        <begin position="153"/>
        <end position="169"/>
    </location>
</feature>
<dbReference type="Proteomes" id="UP000244571">
    <property type="component" value="Chromosome"/>
</dbReference>
<organism evidence="9 10">
    <name type="scientific">Orrella marina</name>
    <dbReference type="NCBI Taxonomy" id="2163011"/>
    <lineage>
        <taxon>Bacteria</taxon>
        <taxon>Pseudomonadati</taxon>
        <taxon>Pseudomonadota</taxon>
        <taxon>Betaproteobacteria</taxon>
        <taxon>Burkholderiales</taxon>
        <taxon>Alcaligenaceae</taxon>
        <taxon>Orrella</taxon>
    </lineage>
</organism>
<feature type="domain" description="Ferric oxidoreductase" evidence="8">
    <location>
        <begin position="52"/>
        <end position="164"/>
    </location>
</feature>
<dbReference type="InterPro" id="IPR013130">
    <property type="entry name" value="Fe3_Rdtase_TM_dom"/>
</dbReference>
<name>A0A2R4XJ00_9BURK</name>
<dbReference type="PANTHER" id="PTHR36964">
    <property type="entry name" value="PROTEIN-METHIONINE-SULFOXIDE REDUCTASE HEME-BINDING SUBUNIT MSRQ"/>
    <property type="match status" value="1"/>
</dbReference>
<comment type="function">
    <text evidence="7">Part of the MsrPQ system that repairs oxidized periplasmic proteins containing methionine sulfoxide residues (Met-O), using respiratory chain electrons. Thus protects these proteins from oxidative-stress damage caused by reactive species of oxygen and chlorine generated by the host defense mechanisms. MsrPQ is essential for the maintenance of envelope integrity under bleach stress, rescuing a wide series of structurally unrelated periplasmic proteins from methionine oxidation. MsrQ provides electrons for reduction to the reductase catalytic subunit MsrP, using the quinone pool of the respiratory chain.</text>
</comment>
<keyword evidence="4 7" id="KW-1133">Transmembrane helix</keyword>
<dbReference type="AlphaFoldDB" id="A0A2R4XJ00"/>
<comment type="similarity">
    <text evidence="7">Belongs to the MsrQ family.</text>
</comment>
<dbReference type="GO" id="GO:0005886">
    <property type="term" value="C:plasma membrane"/>
    <property type="evidence" value="ECO:0007669"/>
    <property type="project" value="UniProtKB-SubCell"/>
</dbReference>
<feature type="transmembrane region" description="Helical" evidence="7">
    <location>
        <begin position="181"/>
        <end position="197"/>
    </location>
</feature>
<reference evidence="9 10" key="1">
    <citation type="submission" date="2018-04" db="EMBL/GenBank/DDBJ databases">
        <title>Bordetella sp. HZ20 isolated from seawater.</title>
        <authorList>
            <person name="Sun C."/>
        </authorList>
    </citation>
    <scope>NUCLEOTIDE SEQUENCE [LARGE SCALE GENOMIC DNA]</scope>
    <source>
        <strain evidence="9 10">HZ20</strain>
    </source>
</reference>
<evidence type="ECO:0000256" key="4">
    <source>
        <dbReference type="ARBA" id="ARBA00022989"/>
    </source>
</evidence>
<feature type="transmembrane region" description="Helical" evidence="7">
    <location>
        <begin position="84"/>
        <end position="102"/>
    </location>
</feature>
<comment type="subunit">
    <text evidence="7">Heterodimer of a catalytic subunit (MsrP) and a heme-binding subunit (MsrQ).</text>
</comment>
<keyword evidence="3 7" id="KW-0812">Transmembrane</keyword>
<dbReference type="HAMAP" id="MF_01207">
    <property type="entry name" value="MsrQ"/>
    <property type="match status" value="1"/>
</dbReference>
<comment type="cofactor">
    <cofactor evidence="7">
        <name>FMN</name>
        <dbReference type="ChEBI" id="CHEBI:58210"/>
    </cofactor>
    <text evidence="7">Binds 1 FMN per subunit.</text>
</comment>
<protein>
    <recommendedName>
        <fullName evidence="7">Protein-methionine-sulfoxide reductase heme-binding subunit MsrQ</fullName>
    </recommendedName>
    <alternativeName>
        <fullName evidence="7">Flavocytochrome MsrQ</fullName>
    </alternativeName>
</protein>